<dbReference type="Pfam" id="PF02810">
    <property type="entry name" value="SEC-C"/>
    <property type="match status" value="1"/>
</dbReference>
<evidence type="ECO:0000313" key="2">
    <source>
        <dbReference type="Proteomes" id="UP000599578"/>
    </source>
</evidence>
<dbReference type="AlphaFoldDB" id="A0A917ZS19"/>
<reference evidence="1 2" key="1">
    <citation type="journal article" date="2014" name="Int. J. Syst. Evol. Microbiol.">
        <title>Complete genome sequence of Corynebacterium casei LMG S-19264T (=DSM 44701T), isolated from a smear-ripened cheese.</title>
        <authorList>
            <consortium name="US DOE Joint Genome Institute (JGI-PGF)"/>
            <person name="Walter F."/>
            <person name="Albersmeier A."/>
            <person name="Kalinowski J."/>
            <person name="Ruckert C."/>
        </authorList>
    </citation>
    <scope>NUCLEOTIDE SEQUENCE [LARGE SCALE GENOMIC DNA]</scope>
    <source>
        <strain evidence="1 2">CGMCC 1.7286</strain>
    </source>
</reference>
<dbReference type="Gene3D" id="3.10.450.50">
    <property type="match status" value="1"/>
</dbReference>
<organism evidence="1 2">
    <name type="scientific">Marinobacterium nitratireducens</name>
    <dbReference type="NCBI Taxonomy" id="518897"/>
    <lineage>
        <taxon>Bacteria</taxon>
        <taxon>Pseudomonadati</taxon>
        <taxon>Pseudomonadota</taxon>
        <taxon>Gammaproteobacteria</taxon>
        <taxon>Oceanospirillales</taxon>
        <taxon>Oceanospirillaceae</taxon>
        <taxon>Marinobacterium</taxon>
    </lineage>
</organism>
<name>A0A917ZS19_9GAMM</name>
<dbReference type="EMBL" id="BMLT01000021">
    <property type="protein sequence ID" value="GGO89127.1"/>
    <property type="molecule type" value="Genomic_DNA"/>
</dbReference>
<accession>A0A917ZS19</accession>
<dbReference type="RefSeq" id="WP_188863006.1">
    <property type="nucleotide sequence ID" value="NZ_BMLT01000021.1"/>
</dbReference>
<keyword evidence="2" id="KW-1185">Reference proteome</keyword>
<dbReference type="SUPFAM" id="SSF103642">
    <property type="entry name" value="Sec-C motif"/>
    <property type="match status" value="1"/>
</dbReference>
<evidence type="ECO:0000313" key="1">
    <source>
        <dbReference type="EMBL" id="GGO89127.1"/>
    </source>
</evidence>
<proteinExistence type="predicted"/>
<dbReference type="Proteomes" id="UP000599578">
    <property type="component" value="Unassembled WGS sequence"/>
</dbReference>
<comment type="caution">
    <text evidence="1">The sequence shown here is derived from an EMBL/GenBank/DDBJ whole genome shotgun (WGS) entry which is preliminary data.</text>
</comment>
<protein>
    <recommendedName>
        <fullName evidence="3">SEC-C motif-containing protein</fullName>
    </recommendedName>
</protein>
<evidence type="ECO:0008006" key="3">
    <source>
        <dbReference type="Google" id="ProtNLM"/>
    </source>
</evidence>
<gene>
    <name evidence="1" type="ORF">GCM10011348_46150</name>
</gene>
<sequence length="76" mass="8858">MNIDTGQIHHFDSEEALRAFKKDLAQRDQRLVELSDHEARTLKPMSNGRRKNWMRNQPCPCGSGSKFKKCCWSSYS</sequence>
<dbReference type="InterPro" id="IPR004027">
    <property type="entry name" value="SEC_C_motif"/>
</dbReference>